<dbReference type="AlphaFoldDB" id="A0A1H8L4K2"/>
<accession>A0A1H8L4K2</accession>
<dbReference type="Gene3D" id="3.40.190.10">
    <property type="entry name" value="Periplasmic binding protein-like II"/>
    <property type="match status" value="2"/>
</dbReference>
<reference evidence="2 3" key="1">
    <citation type="submission" date="2016-10" db="EMBL/GenBank/DDBJ databases">
        <authorList>
            <person name="de Groot N.N."/>
        </authorList>
    </citation>
    <scope>NUCLEOTIDE SEQUENCE [LARGE SCALE GENOMIC DNA]</scope>
    <source>
        <strain evidence="2 3">CGMCC 1.10434</strain>
    </source>
</reference>
<evidence type="ECO:0000313" key="3">
    <source>
        <dbReference type="Proteomes" id="UP000199300"/>
    </source>
</evidence>
<dbReference type="EMBL" id="FODJ01000003">
    <property type="protein sequence ID" value="SEO00055.1"/>
    <property type="molecule type" value="Genomic_DNA"/>
</dbReference>
<dbReference type="Proteomes" id="UP000199300">
    <property type="component" value="Unassembled WGS sequence"/>
</dbReference>
<dbReference type="PANTHER" id="PTHR30006">
    <property type="entry name" value="THIAMINE-BINDING PERIPLASMIC PROTEIN-RELATED"/>
    <property type="match status" value="1"/>
</dbReference>
<dbReference type="STRING" id="872970.SAMN04488134_10380"/>
<dbReference type="PROSITE" id="PS51257">
    <property type="entry name" value="PROKAR_LIPOPROTEIN"/>
    <property type="match status" value="1"/>
</dbReference>
<protein>
    <submittedName>
        <fullName evidence="2">Iron(III) transport system substrate-binding protein</fullName>
    </submittedName>
</protein>
<keyword evidence="1" id="KW-0732">Signal</keyword>
<gene>
    <name evidence="2" type="ORF">SAMN04488134_10380</name>
</gene>
<dbReference type="GO" id="GO:0015888">
    <property type="term" value="P:thiamine transport"/>
    <property type="evidence" value="ECO:0007669"/>
    <property type="project" value="TreeGrafter"/>
</dbReference>
<evidence type="ECO:0000313" key="2">
    <source>
        <dbReference type="EMBL" id="SEO00055.1"/>
    </source>
</evidence>
<organism evidence="2 3">
    <name type="scientific">Amphibacillus marinus</name>
    <dbReference type="NCBI Taxonomy" id="872970"/>
    <lineage>
        <taxon>Bacteria</taxon>
        <taxon>Bacillati</taxon>
        <taxon>Bacillota</taxon>
        <taxon>Bacilli</taxon>
        <taxon>Bacillales</taxon>
        <taxon>Bacillaceae</taxon>
        <taxon>Amphibacillus</taxon>
    </lineage>
</organism>
<proteinExistence type="predicted"/>
<dbReference type="PANTHER" id="PTHR30006:SF2">
    <property type="entry name" value="ABC TRANSPORTER SUBSTRATE-BINDING PROTEIN"/>
    <property type="match status" value="1"/>
</dbReference>
<dbReference type="Pfam" id="PF13416">
    <property type="entry name" value="SBP_bac_8"/>
    <property type="match status" value="1"/>
</dbReference>
<dbReference type="OrthoDB" id="9791045at2"/>
<dbReference type="PIRSF" id="PIRSF002825">
    <property type="entry name" value="CfbpA"/>
    <property type="match status" value="1"/>
</dbReference>
<dbReference type="RefSeq" id="WP_091495851.1">
    <property type="nucleotide sequence ID" value="NZ_FODJ01000003.1"/>
</dbReference>
<name>A0A1H8L4K2_9BACI</name>
<sequence length="341" mass="37517">MKALRKQLLLAIAFIGLITLLVGCANEEGSADRLVIYSPNSEGLINATIPAFEEKYDIQVDLIQAGTGELFAKLESEKDSPVADIVFGGGYTQFSMHTDLFEEYVSSEDGNVIDSYRNSTGFYTPYTLDGSVLVANRDILGDIEINSYEDLLNPELQGKISSGDPANSSSAFAQLTNMLLAKGGYESDEAWNYVEELYTNIDGKISSSSSNVYRAVADGEMAVGLSYEDPVAKLIEDGANVELIYPEEGVVFLPANAAIIKGANNQEYAEKFIDFIISQEIQNVLSTTTTNRPVREDVETNDVMKPFADINALDEDMDFVSENRQDIVDRYNEIFVQIQSN</sequence>
<dbReference type="InterPro" id="IPR006059">
    <property type="entry name" value="SBP"/>
</dbReference>
<dbReference type="GO" id="GO:0030288">
    <property type="term" value="C:outer membrane-bounded periplasmic space"/>
    <property type="evidence" value="ECO:0007669"/>
    <property type="project" value="TreeGrafter"/>
</dbReference>
<evidence type="ECO:0000256" key="1">
    <source>
        <dbReference type="ARBA" id="ARBA00022729"/>
    </source>
</evidence>
<dbReference type="SUPFAM" id="SSF53850">
    <property type="entry name" value="Periplasmic binding protein-like II"/>
    <property type="match status" value="1"/>
</dbReference>
<dbReference type="GO" id="GO:0030975">
    <property type="term" value="F:thiamine binding"/>
    <property type="evidence" value="ECO:0007669"/>
    <property type="project" value="TreeGrafter"/>
</dbReference>
<keyword evidence="3" id="KW-1185">Reference proteome</keyword>
<dbReference type="GO" id="GO:0030976">
    <property type="term" value="F:thiamine pyrophosphate binding"/>
    <property type="evidence" value="ECO:0007669"/>
    <property type="project" value="TreeGrafter"/>
</dbReference>
<dbReference type="InterPro" id="IPR026045">
    <property type="entry name" value="Ferric-bd"/>
</dbReference>